<dbReference type="Pfam" id="PF16172">
    <property type="entry name" value="DOCK_N"/>
    <property type="match status" value="1"/>
</dbReference>
<keyword evidence="5" id="KW-1185">Reference proteome</keyword>
<dbReference type="OrthoDB" id="18896at2759"/>
<evidence type="ECO:0000259" key="3">
    <source>
        <dbReference type="PROSITE" id="PS50002"/>
    </source>
</evidence>
<name>A0A3M7T0D6_BRAPC</name>
<dbReference type="AlphaFoldDB" id="A0A3M7T0D6"/>
<dbReference type="InterPro" id="IPR001452">
    <property type="entry name" value="SH3_domain"/>
</dbReference>
<evidence type="ECO:0000313" key="4">
    <source>
        <dbReference type="EMBL" id="RNA41494.1"/>
    </source>
</evidence>
<dbReference type="PROSITE" id="PS50002">
    <property type="entry name" value="SH3"/>
    <property type="match status" value="1"/>
</dbReference>
<dbReference type="GO" id="GO:0005886">
    <property type="term" value="C:plasma membrane"/>
    <property type="evidence" value="ECO:0007669"/>
    <property type="project" value="TreeGrafter"/>
</dbReference>
<gene>
    <name evidence="4" type="ORF">BpHYR1_025894</name>
</gene>
<dbReference type="PANTHER" id="PTHR45653:SF10">
    <property type="entry name" value="MYOBLAST CITY, ISOFORM B"/>
    <property type="match status" value="1"/>
</dbReference>
<proteinExistence type="predicted"/>
<dbReference type="GO" id="GO:0007264">
    <property type="term" value="P:small GTPase-mediated signal transduction"/>
    <property type="evidence" value="ECO:0007669"/>
    <property type="project" value="InterPro"/>
</dbReference>
<dbReference type="EMBL" id="REGN01000495">
    <property type="protein sequence ID" value="RNA41494.1"/>
    <property type="molecule type" value="Genomic_DNA"/>
</dbReference>
<dbReference type="SMART" id="SM00326">
    <property type="entry name" value="SH3"/>
    <property type="match status" value="1"/>
</dbReference>
<evidence type="ECO:0000313" key="5">
    <source>
        <dbReference type="Proteomes" id="UP000276133"/>
    </source>
</evidence>
<comment type="caution">
    <text evidence="4">The sequence shown here is derived from an EMBL/GenBank/DDBJ whole genome shotgun (WGS) entry which is preliminary data.</text>
</comment>
<dbReference type="Gene3D" id="2.30.30.40">
    <property type="entry name" value="SH3 Domains"/>
    <property type="match status" value="1"/>
</dbReference>
<evidence type="ECO:0000256" key="1">
    <source>
        <dbReference type="ARBA" id="ARBA00022443"/>
    </source>
</evidence>
<dbReference type="InterPro" id="IPR026791">
    <property type="entry name" value="DOCK"/>
</dbReference>
<dbReference type="InterPro" id="IPR042455">
    <property type="entry name" value="DOCK_N_sub1"/>
</dbReference>
<dbReference type="GO" id="GO:0005737">
    <property type="term" value="C:cytoplasm"/>
    <property type="evidence" value="ECO:0007669"/>
    <property type="project" value="TreeGrafter"/>
</dbReference>
<dbReference type="GO" id="GO:0031267">
    <property type="term" value="F:small GTPase binding"/>
    <property type="evidence" value="ECO:0007669"/>
    <property type="project" value="TreeGrafter"/>
</dbReference>
<organism evidence="4 5">
    <name type="scientific">Brachionus plicatilis</name>
    <name type="common">Marine rotifer</name>
    <name type="synonym">Brachionus muelleri</name>
    <dbReference type="NCBI Taxonomy" id="10195"/>
    <lineage>
        <taxon>Eukaryota</taxon>
        <taxon>Metazoa</taxon>
        <taxon>Spiralia</taxon>
        <taxon>Gnathifera</taxon>
        <taxon>Rotifera</taxon>
        <taxon>Eurotatoria</taxon>
        <taxon>Monogononta</taxon>
        <taxon>Pseudotrocha</taxon>
        <taxon>Ploima</taxon>
        <taxon>Brachionidae</taxon>
        <taxon>Brachionus</taxon>
    </lineage>
</organism>
<accession>A0A3M7T0D6</accession>
<evidence type="ECO:0000256" key="2">
    <source>
        <dbReference type="PROSITE-ProRule" id="PRU00192"/>
    </source>
</evidence>
<dbReference type="GO" id="GO:0005085">
    <property type="term" value="F:guanyl-nucleotide exchange factor activity"/>
    <property type="evidence" value="ECO:0007669"/>
    <property type="project" value="InterPro"/>
</dbReference>
<dbReference type="SUPFAM" id="SSF50044">
    <property type="entry name" value="SH3-domain"/>
    <property type="match status" value="1"/>
</dbReference>
<dbReference type="InterPro" id="IPR032376">
    <property type="entry name" value="DOCK_N"/>
</dbReference>
<dbReference type="InterPro" id="IPR036028">
    <property type="entry name" value="SH3-like_dom_sf"/>
</dbReference>
<protein>
    <submittedName>
        <fullName evidence="4">Dedicator of cytokinesis 1 isoform X1</fullName>
    </submittedName>
</protein>
<dbReference type="Pfam" id="PF00018">
    <property type="entry name" value="SH3_1"/>
    <property type="match status" value="1"/>
</dbReference>
<sequence>MGVWRLLDDKTKSAIAISNYKSDNQLCLNIKIGDILDIIEETDEWFRGYIKNKPQKKGIFPKIFVRIYESEKIEYKDKSVTEIEGVLKEWTTIWLEKFDEIEHQKKNHCLMGYFKNGLNLKNVIVENRASIDEIRDLKKSNLSKILQGNSMLGLDVVAFDSNYNRLHSTNATTLFLYEELKKNSEINNHTLQSCALNSITSKDEQQKFEHKPQTVSNLHLAKPSSNYCLKVSLESLVSGFNFQSAHDITELCKILQKIVFICGKYFVG</sequence>
<feature type="domain" description="SH3" evidence="3">
    <location>
        <begin position="9"/>
        <end position="70"/>
    </location>
</feature>
<keyword evidence="1 2" id="KW-0728">SH3 domain</keyword>
<reference evidence="4 5" key="1">
    <citation type="journal article" date="2018" name="Sci. Rep.">
        <title>Genomic signatures of local adaptation to the degree of environmental predictability in rotifers.</title>
        <authorList>
            <person name="Franch-Gras L."/>
            <person name="Hahn C."/>
            <person name="Garcia-Roger E.M."/>
            <person name="Carmona M.J."/>
            <person name="Serra M."/>
            <person name="Gomez A."/>
        </authorList>
    </citation>
    <scope>NUCLEOTIDE SEQUENCE [LARGE SCALE GENOMIC DNA]</scope>
    <source>
        <strain evidence="4">HYR1</strain>
    </source>
</reference>
<dbReference type="Proteomes" id="UP000276133">
    <property type="component" value="Unassembled WGS sequence"/>
</dbReference>
<dbReference type="STRING" id="10195.A0A3M7T0D6"/>
<dbReference type="PANTHER" id="PTHR45653">
    <property type="entry name" value="DEDICATOR OF CYTOKINESIS"/>
    <property type="match status" value="1"/>
</dbReference>
<dbReference type="Gene3D" id="1.20.1270.350">
    <property type="entry name" value="Dedicator of cytokinesis N-terminal subdomain"/>
    <property type="match status" value="1"/>
</dbReference>